<evidence type="ECO:0000313" key="3">
    <source>
        <dbReference type="Proteomes" id="UP000317257"/>
    </source>
</evidence>
<dbReference type="SUPFAM" id="SSF53335">
    <property type="entry name" value="S-adenosyl-L-methionine-dependent methyltransferases"/>
    <property type="match status" value="1"/>
</dbReference>
<dbReference type="PANTHER" id="PTHR43591">
    <property type="entry name" value="METHYLTRANSFERASE"/>
    <property type="match status" value="1"/>
</dbReference>
<dbReference type="Gene3D" id="3.40.50.150">
    <property type="entry name" value="Vaccinia Virus protein VP39"/>
    <property type="match status" value="1"/>
</dbReference>
<dbReference type="GO" id="GO:0008168">
    <property type="term" value="F:methyltransferase activity"/>
    <property type="evidence" value="ECO:0007669"/>
    <property type="project" value="TreeGrafter"/>
</dbReference>
<name>A0A5C6G1S1_METRR</name>
<accession>A0A5C6G1S1</accession>
<evidence type="ECO:0000313" key="2">
    <source>
        <dbReference type="EMBL" id="TWU71722.1"/>
    </source>
</evidence>
<dbReference type="CDD" id="cd02440">
    <property type="entry name" value="AdoMet_MTases"/>
    <property type="match status" value="1"/>
</dbReference>
<reference evidence="3" key="1">
    <citation type="submission" date="2018-12" db="EMBL/GenBank/DDBJ databases">
        <title>The complete genome of Metarhizium rileyi, a key fungal pathogen of Lepidoptera.</title>
        <authorList>
            <person name="Binneck E."/>
            <person name="Lastra C.C.L."/>
            <person name="Sosa-Gomez D.R."/>
        </authorList>
    </citation>
    <scope>NUCLEOTIDE SEQUENCE [LARGE SCALE GENOMIC DNA]</scope>
    <source>
        <strain evidence="3">Cep018-CH2</strain>
    </source>
</reference>
<proteinExistence type="inferred from homology"/>
<organism evidence="2 3">
    <name type="scientific">Metarhizium rileyi (strain RCEF 4871)</name>
    <name type="common">Nomuraea rileyi</name>
    <dbReference type="NCBI Taxonomy" id="1649241"/>
    <lineage>
        <taxon>Eukaryota</taxon>
        <taxon>Fungi</taxon>
        <taxon>Dikarya</taxon>
        <taxon>Ascomycota</taxon>
        <taxon>Pezizomycotina</taxon>
        <taxon>Sordariomycetes</taxon>
        <taxon>Hypocreomycetidae</taxon>
        <taxon>Hypocreales</taxon>
        <taxon>Clavicipitaceae</taxon>
        <taxon>Metarhizium</taxon>
    </lineage>
</organism>
<dbReference type="Pfam" id="PF13489">
    <property type="entry name" value="Methyltransf_23"/>
    <property type="match status" value="1"/>
</dbReference>
<dbReference type="EMBL" id="SBHS01000038">
    <property type="protein sequence ID" value="TWU71722.1"/>
    <property type="molecule type" value="Genomic_DNA"/>
</dbReference>
<gene>
    <name evidence="2" type="ORF">ED733_001795</name>
</gene>
<comment type="caution">
    <text evidence="2">The sequence shown here is derived from an EMBL/GenBank/DDBJ whole genome shotgun (WGS) entry which is preliminary data.</text>
</comment>
<dbReference type="PANTHER" id="PTHR43591:SF10">
    <property type="entry name" value="ABC TRANSMEMBRANE TYPE-1 DOMAIN-CONTAINING PROTEIN-RELATED"/>
    <property type="match status" value="1"/>
</dbReference>
<dbReference type="AlphaFoldDB" id="A0A5C6G1S1"/>
<comment type="similarity">
    <text evidence="1">Belongs to the methyltransferase superfamily. LaeA methyltransferase family.</text>
</comment>
<evidence type="ECO:0000256" key="1">
    <source>
        <dbReference type="ARBA" id="ARBA00038158"/>
    </source>
</evidence>
<protein>
    <recommendedName>
        <fullName evidence="4">TAM domain methyltransferase</fullName>
    </recommendedName>
</protein>
<sequence length="449" mass="50000">MLLAASIPDARHFDSRRWQNSDDINAMNPHGNLSMYLDNVYAISNGNPTVLDADFVTTDDNSIAGHGGSCVVADDSNVYYSRYDSSMPDHNSAMANEDSTLVDGDFTAVDEGFNLCHDSYMPNDGSNIHPNNYITGYLDDDSTFGDAPRSASTSIRSYITSHEWKHDRRYHAYQSGAYPFPNDEREQDRLDMLHCAITRLLGNKLFLAPIPSNIKKVLDIGTGTGLWVIQMGDLYSAADITGTDLSPIQPTWVPPNVNFLIDDAELDWVESNTYDYIHCRCLSASIKNWPQLIRQIYGALKPGGWVEFQEFSTTYTSNGDPLQETHPGYAFIQLNHALDKACSKTERMLDPTPELTKWASEAGFDTIGKKVFKMPIGNWPTDQCGKEIGTMMRVNLSDGVAGMTAVLLRDVLGWEEVNVELLNAAVRRATKESPNIMVDYVVVLAQKHI</sequence>
<evidence type="ECO:0008006" key="4">
    <source>
        <dbReference type="Google" id="ProtNLM"/>
    </source>
</evidence>
<dbReference type="InterPro" id="IPR029063">
    <property type="entry name" value="SAM-dependent_MTases_sf"/>
</dbReference>
<dbReference type="Proteomes" id="UP000317257">
    <property type="component" value="Unassembled WGS sequence"/>
</dbReference>